<dbReference type="AlphaFoldDB" id="A0A0D0BTE2"/>
<proteinExistence type="predicted"/>
<organism evidence="1 2">
    <name type="scientific">Paxillus rubicundulus Ve08.2h10</name>
    <dbReference type="NCBI Taxonomy" id="930991"/>
    <lineage>
        <taxon>Eukaryota</taxon>
        <taxon>Fungi</taxon>
        <taxon>Dikarya</taxon>
        <taxon>Basidiomycota</taxon>
        <taxon>Agaricomycotina</taxon>
        <taxon>Agaricomycetes</taxon>
        <taxon>Agaricomycetidae</taxon>
        <taxon>Boletales</taxon>
        <taxon>Paxilineae</taxon>
        <taxon>Paxillaceae</taxon>
        <taxon>Paxillus</taxon>
    </lineage>
</organism>
<reference evidence="1 2" key="1">
    <citation type="submission" date="2014-04" db="EMBL/GenBank/DDBJ databases">
        <authorList>
            <consortium name="DOE Joint Genome Institute"/>
            <person name="Kuo A."/>
            <person name="Kohler A."/>
            <person name="Jargeat P."/>
            <person name="Nagy L.G."/>
            <person name="Floudas D."/>
            <person name="Copeland A."/>
            <person name="Barry K.W."/>
            <person name="Cichocki N."/>
            <person name="Veneault-Fourrey C."/>
            <person name="LaButti K."/>
            <person name="Lindquist E.A."/>
            <person name="Lipzen A."/>
            <person name="Lundell T."/>
            <person name="Morin E."/>
            <person name="Murat C."/>
            <person name="Sun H."/>
            <person name="Tunlid A."/>
            <person name="Henrissat B."/>
            <person name="Grigoriev I.V."/>
            <person name="Hibbett D.S."/>
            <person name="Martin F."/>
            <person name="Nordberg H.P."/>
            <person name="Cantor M.N."/>
            <person name="Hua S.X."/>
        </authorList>
    </citation>
    <scope>NUCLEOTIDE SEQUENCE [LARGE SCALE GENOMIC DNA]</scope>
    <source>
        <strain evidence="1 2">Ve08.2h10</strain>
    </source>
</reference>
<feature type="non-terminal residue" evidence="1">
    <location>
        <position position="59"/>
    </location>
</feature>
<protein>
    <submittedName>
        <fullName evidence="1">Uncharacterized protein</fullName>
    </submittedName>
</protein>
<keyword evidence="2" id="KW-1185">Reference proteome</keyword>
<sequence length="59" mass="6774">MCNKALQVALLLQKYTKDLDDPFAHKLEIMLGLFGRKTRTAAMQNTQDTTLISYFPLKQ</sequence>
<dbReference type="OrthoDB" id="162969at2759"/>
<accession>A0A0D0BTE2</accession>
<dbReference type="EMBL" id="KN828630">
    <property type="protein sequence ID" value="KIK74702.1"/>
    <property type="molecule type" value="Genomic_DNA"/>
</dbReference>
<dbReference type="InParanoid" id="A0A0D0BTE2"/>
<dbReference type="Proteomes" id="UP000054538">
    <property type="component" value="Unassembled WGS sequence"/>
</dbReference>
<evidence type="ECO:0000313" key="2">
    <source>
        <dbReference type="Proteomes" id="UP000054538"/>
    </source>
</evidence>
<reference evidence="2" key="2">
    <citation type="submission" date="2015-01" db="EMBL/GenBank/DDBJ databases">
        <title>Evolutionary Origins and Diversification of the Mycorrhizal Mutualists.</title>
        <authorList>
            <consortium name="DOE Joint Genome Institute"/>
            <consortium name="Mycorrhizal Genomics Consortium"/>
            <person name="Kohler A."/>
            <person name="Kuo A."/>
            <person name="Nagy L.G."/>
            <person name="Floudas D."/>
            <person name="Copeland A."/>
            <person name="Barry K.W."/>
            <person name="Cichocki N."/>
            <person name="Veneault-Fourrey C."/>
            <person name="LaButti K."/>
            <person name="Lindquist E.A."/>
            <person name="Lipzen A."/>
            <person name="Lundell T."/>
            <person name="Morin E."/>
            <person name="Murat C."/>
            <person name="Riley R."/>
            <person name="Ohm R."/>
            <person name="Sun H."/>
            <person name="Tunlid A."/>
            <person name="Henrissat B."/>
            <person name="Grigoriev I.V."/>
            <person name="Hibbett D.S."/>
            <person name="Martin F."/>
        </authorList>
    </citation>
    <scope>NUCLEOTIDE SEQUENCE [LARGE SCALE GENOMIC DNA]</scope>
    <source>
        <strain evidence="2">Ve08.2h10</strain>
    </source>
</reference>
<evidence type="ECO:0000313" key="1">
    <source>
        <dbReference type="EMBL" id="KIK74702.1"/>
    </source>
</evidence>
<dbReference type="HOGENOM" id="CLU_204941_0_0_1"/>
<name>A0A0D0BTE2_9AGAM</name>
<gene>
    <name evidence="1" type="ORF">PAXRUDRAFT_789118</name>
</gene>